<dbReference type="Proteomes" id="UP000738349">
    <property type="component" value="Unassembled WGS sequence"/>
</dbReference>
<sequence length="152" mass="16260">MHVLAGPCDRASPSVCSPSLHDPPTPPLYSNAATWQSLQGRPRSFRHSRGADAARAKRPTHLSSSPCIAPLLLTVLSSAPNWKCVSSASPTCVDCYEHASTIIPAASAPPNVSPRRHSRCKRPLLSRAYHFGIAVICCSSFISTPAFLLAQM</sequence>
<evidence type="ECO:0000256" key="2">
    <source>
        <dbReference type="SAM" id="Phobius"/>
    </source>
</evidence>
<gene>
    <name evidence="3" type="ORF">EDB81DRAFT_275127</name>
</gene>
<dbReference type="EMBL" id="JAGMUV010000003">
    <property type="protein sequence ID" value="KAH7166114.1"/>
    <property type="molecule type" value="Genomic_DNA"/>
</dbReference>
<keyword evidence="2" id="KW-1133">Transmembrane helix</keyword>
<keyword evidence="4" id="KW-1185">Reference proteome</keyword>
<evidence type="ECO:0000313" key="4">
    <source>
        <dbReference type="Proteomes" id="UP000738349"/>
    </source>
</evidence>
<feature type="region of interest" description="Disordered" evidence="1">
    <location>
        <begin position="40"/>
        <end position="63"/>
    </location>
</feature>
<dbReference type="AlphaFoldDB" id="A0A9P9FLE6"/>
<evidence type="ECO:0000256" key="1">
    <source>
        <dbReference type="SAM" id="MobiDB-lite"/>
    </source>
</evidence>
<comment type="caution">
    <text evidence="3">The sequence shown here is derived from an EMBL/GenBank/DDBJ whole genome shotgun (WGS) entry which is preliminary data.</text>
</comment>
<feature type="transmembrane region" description="Helical" evidence="2">
    <location>
        <begin position="128"/>
        <end position="150"/>
    </location>
</feature>
<feature type="region of interest" description="Disordered" evidence="1">
    <location>
        <begin position="1"/>
        <end position="22"/>
    </location>
</feature>
<keyword evidence="2" id="KW-0472">Membrane</keyword>
<organism evidence="3 4">
    <name type="scientific">Dactylonectria macrodidyma</name>
    <dbReference type="NCBI Taxonomy" id="307937"/>
    <lineage>
        <taxon>Eukaryota</taxon>
        <taxon>Fungi</taxon>
        <taxon>Dikarya</taxon>
        <taxon>Ascomycota</taxon>
        <taxon>Pezizomycotina</taxon>
        <taxon>Sordariomycetes</taxon>
        <taxon>Hypocreomycetidae</taxon>
        <taxon>Hypocreales</taxon>
        <taxon>Nectriaceae</taxon>
        <taxon>Dactylonectria</taxon>
    </lineage>
</organism>
<reference evidence="3" key="1">
    <citation type="journal article" date="2021" name="Nat. Commun.">
        <title>Genetic determinants of endophytism in the Arabidopsis root mycobiome.</title>
        <authorList>
            <person name="Mesny F."/>
            <person name="Miyauchi S."/>
            <person name="Thiergart T."/>
            <person name="Pickel B."/>
            <person name="Atanasova L."/>
            <person name="Karlsson M."/>
            <person name="Huettel B."/>
            <person name="Barry K.W."/>
            <person name="Haridas S."/>
            <person name="Chen C."/>
            <person name="Bauer D."/>
            <person name="Andreopoulos W."/>
            <person name="Pangilinan J."/>
            <person name="LaButti K."/>
            <person name="Riley R."/>
            <person name="Lipzen A."/>
            <person name="Clum A."/>
            <person name="Drula E."/>
            <person name="Henrissat B."/>
            <person name="Kohler A."/>
            <person name="Grigoriev I.V."/>
            <person name="Martin F.M."/>
            <person name="Hacquard S."/>
        </authorList>
    </citation>
    <scope>NUCLEOTIDE SEQUENCE</scope>
    <source>
        <strain evidence="3">MPI-CAGE-AT-0147</strain>
    </source>
</reference>
<evidence type="ECO:0000313" key="3">
    <source>
        <dbReference type="EMBL" id="KAH7166114.1"/>
    </source>
</evidence>
<accession>A0A9P9FLE6</accession>
<name>A0A9P9FLE6_9HYPO</name>
<keyword evidence="2" id="KW-0812">Transmembrane</keyword>
<proteinExistence type="predicted"/>
<protein>
    <submittedName>
        <fullName evidence="3">Uncharacterized protein</fullName>
    </submittedName>
</protein>